<evidence type="ECO:0000259" key="1">
    <source>
        <dbReference type="Pfam" id="PF13529"/>
    </source>
</evidence>
<dbReference type="RefSeq" id="WP_378156326.1">
    <property type="nucleotide sequence ID" value="NZ_JBHSEC010000020.1"/>
</dbReference>
<comment type="caution">
    <text evidence="2">The sequence shown here is derived from an EMBL/GenBank/DDBJ whole genome shotgun (WGS) entry which is preliminary data.</text>
</comment>
<keyword evidence="3" id="KW-1185">Reference proteome</keyword>
<sequence>MKVLLEVEGQSQYSEQIDERYRNSACGPVTASILMKHHGQERLSANELYKLLHTTKIGLFKRHFIKNMRRILGNEWIVEETLIEGVKKELCAGRPVAAKFDRYFSFRWMSTFEFSYHWVPVIGFEETEYDLCLYIHDNGGRNRSSRIRKISYSKNAAILSFVRISPK</sequence>
<dbReference type="EMBL" id="JBHSEC010000020">
    <property type="protein sequence ID" value="MFC4411405.1"/>
    <property type="molecule type" value="Genomic_DNA"/>
</dbReference>
<proteinExistence type="predicted"/>
<dbReference type="Gene3D" id="3.90.70.10">
    <property type="entry name" value="Cysteine proteinases"/>
    <property type="match status" value="1"/>
</dbReference>
<evidence type="ECO:0000313" key="3">
    <source>
        <dbReference type="Proteomes" id="UP001595817"/>
    </source>
</evidence>
<gene>
    <name evidence="2" type="ORF">ACFOZY_13330</name>
</gene>
<dbReference type="Pfam" id="PF13529">
    <property type="entry name" value="Peptidase_C39_2"/>
    <property type="match status" value="1"/>
</dbReference>
<organism evidence="2 3">
    <name type="scientific">Chungangia koreensis</name>
    <dbReference type="NCBI Taxonomy" id="752657"/>
    <lineage>
        <taxon>Bacteria</taxon>
        <taxon>Bacillati</taxon>
        <taxon>Bacillota</taxon>
        <taxon>Bacilli</taxon>
        <taxon>Lactobacillales</taxon>
        <taxon>Chungangia</taxon>
    </lineage>
</organism>
<reference evidence="3" key="1">
    <citation type="journal article" date="2019" name="Int. J. Syst. Evol. Microbiol.">
        <title>The Global Catalogue of Microorganisms (GCM) 10K type strain sequencing project: providing services to taxonomists for standard genome sequencing and annotation.</title>
        <authorList>
            <consortium name="The Broad Institute Genomics Platform"/>
            <consortium name="The Broad Institute Genome Sequencing Center for Infectious Disease"/>
            <person name="Wu L."/>
            <person name="Ma J."/>
        </authorList>
    </citation>
    <scope>NUCLEOTIDE SEQUENCE [LARGE SCALE GENOMIC DNA]</scope>
    <source>
        <strain evidence="3">CCUG 59778</strain>
    </source>
</reference>
<dbReference type="Proteomes" id="UP001595817">
    <property type="component" value="Unassembled WGS sequence"/>
</dbReference>
<feature type="domain" description="Peptidase C39-like" evidence="1">
    <location>
        <begin position="10"/>
        <end position="130"/>
    </location>
</feature>
<name>A0ABV8X7K6_9LACT</name>
<protein>
    <submittedName>
        <fullName evidence="2">C39 family peptidase</fullName>
    </submittedName>
</protein>
<accession>A0ABV8X7K6</accession>
<dbReference type="InterPro" id="IPR039564">
    <property type="entry name" value="Peptidase_C39-like"/>
</dbReference>
<evidence type="ECO:0000313" key="2">
    <source>
        <dbReference type="EMBL" id="MFC4411405.1"/>
    </source>
</evidence>